<evidence type="ECO:0000313" key="1">
    <source>
        <dbReference type="EMBL" id="GFG99096.1"/>
    </source>
</evidence>
<comment type="caution">
    <text evidence="1">The sequence shown here is derived from an EMBL/GenBank/DDBJ whole genome shotgun (WGS) entry which is preliminary data.</text>
</comment>
<evidence type="ECO:0008006" key="3">
    <source>
        <dbReference type="Google" id="ProtNLM"/>
    </source>
</evidence>
<protein>
    <recommendedName>
        <fullName evidence="3">Type II toxin-antitoxin system RelE/ParE family toxin</fullName>
    </recommendedName>
</protein>
<dbReference type="Gene3D" id="3.30.2310.20">
    <property type="entry name" value="RelE-like"/>
    <property type="match status" value="1"/>
</dbReference>
<dbReference type="InterPro" id="IPR035093">
    <property type="entry name" value="RelE/ParE_toxin_dom_sf"/>
</dbReference>
<name>A0A7I9ZE93_9MYCO</name>
<keyword evidence="2" id="KW-1185">Reference proteome</keyword>
<gene>
    <name evidence="1" type="ORF">MTIM_49750</name>
</gene>
<evidence type="ECO:0000313" key="2">
    <source>
        <dbReference type="Proteomes" id="UP000465301"/>
    </source>
</evidence>
<dbReference type="RefSeq" id="WP_180831747.1">
    <property type="nucleotide sequence ID" value="NZ_BLLA01000001.1"/>
</dbReference>
<reference evidence="1 2" key="1">
    <citation type="journal article" date="2019" name="Emerg. Microbes Infect.">
        <title>Comprehensive subspecies identification of 175 nontuberculous mycobacteria species based on 7547 genomic profiles.</title>
        <authorList>
            <person name="Matsumoto Y."/>
            <person name="Kinjo T."/>
            <person name="Motooka D."/>
            <person name="Nabeya D."/>
            <person name="Jung N."/>
            <person name="Uechi K."/>
            <person name="Horii T."/>
            <person name="Iida T."/>
            <person name="Fujita J."/>
            <person name="Nakamura S."/>
        </authorList>
    </citation>
    <scope>NUCLEOTIDE SEQUENCE [LARGE SCALE GENOMIC DNA]</scope>
    <source>
        <strain evidence="1 2">JCM 30726</strain>
    </source>
</reference>
<sequence length="47" mass="5527">MTVRNGLAREPRRAAKPFRSELTAYHSARRGPYRLLYRIDDDAVRSH</sequence>
<organism evidence="1 2">
    <name type="scientific">Mycobacterium timonense</name>
    <dbReference type="NCBI Taxonomy" id="701043"/>
    <lineage>
        <taxon>Bacteria</taxon>
        <taxon>Bacillati</taxon>
        <taxon>Actinomycetota</taxon>
        <taxon>Actinomycetes</taxon>
        <taxon>Mycobacteriales</taxon>
        <taxon>Mycobacteriaceae</taxon>
        <taxon>Mycobacterium</taxon>
        <taxon>Mycobacterium avium complex (MAC)</taxon>
    </lineage>
</organism>
<proteinExistence type="predicted"/>
<dbReference type="SUPFAM" id="SSF143011">
    <property type="entry name" value="RelE-like"/>
    <property type="match status" value="1"/>
</dbReference>
<dbReference type="AlphaFoldDB" id="A0A7I9ZE93"/>
<dbReference type="EMBL" id="BLLA01000001">
    <property type="protein sequence ID" value="GFG99096.1"/>
    <property type="molecule type" value="Genomic_DNA"/>
</dbReference>
<accession>A0A7I9ZE93</accession>
<dbReference type="Proteomes" id="UP000465301">
    <property type="component" value="Unassembled WGS sequence"/>
</dbReference>